<dbReference type="RefSeq" id="WP_183800647.1">
    <property type="nucleotide sequence ID" value="NZ_JACIII010000013.1"/>
</dbReference>
<name>A0AAW3V062_9BURK</name>
<dbReference type="Proteomes" id="UP000518681">
    <property type="component" value="Unassembled WGS sequence"/>
</dbReference>
<organism evidence="1 2">
    <name type="scientific">Paraburkholderia fungorum</name>
    <dbReference type="NCBI Taxonomy" id="134537"/>
    <lineage>
        <taxon>Bacteria</taxon>
        <taxon>Pseudomonadati</taxon>
        <taxon>Pseudomonadota</taxon>
        <taxon>Betaproteobacteria</taxon>
        <taxon>Burkholderiales</taxon>
        <taxon>Burkholderiaceae</taxon>
        <taxon>Paraburkholderia</taxon>
    </lineage>
</organism>
<protein>
    <submittedName>
        <fullName evidence="1">Uncharacterized protein</fullName>
    </submittedName>
</protein>
<dbReference type="AlphaFoldDB" id="A0AAW3V062"/>
<proteinExistence type="predicted"/>
<sequence length="62" mass="6937">MDLTQFARVGDTVECQVRMPQPGTIRLQLLTPEASAHANDLLMDQSSGWKLVPSNREKRVAE</sequence>
<dbReference type="EMBL" id="JACIIK010000009">
    <property type="protein sequence ID" value="MBB6204309.1"/>
    <property type="molecule type" value="Genomic_DNA"/>
</dbReference>
<reference evidence="1 2" key="1">
    <citation type="submission" date="2020-08" db="EMBL/GenBank/DDBJ databases">
        <title>Genomic Encyclopedia of Type Strains, Phase IV (KMG-V): Genome sequencing to study the core and pangenomes of soil and plant-associated prokaryotes.</title>
        <authorList>
            <person name="Whitman W."/>
        </authorList>
    </citation>
    <scope>NUCLEOTIDE SEQUENCE [LARGE SCALE GENOMIC DNA]</scope>
    <source>
        <strain evidence="1 2">SEMIA 4013</strain>
    </source>
</reference>
<gene>
    <name evidence="1" type="ORF">GGD69_005203</name>
</gene>
<comment type="caution">
    <text evidence="1">The sequence shown here is derived from an EMBL/GenBank/DDBJ whole genome shotgun (WGS) entry which is preliminary data.</text>
</comment>
<evidence type="ECO:0000313" key="2">
    <source>
        <dbReference type="Proteomes" id="UP000518681"/>
    </source>
</evidence>
<accession>A0AAW3V062</accession>
<evidence type="ECO:0000313" key="1">
    <source>
        <dbReference type="EMBL" id="MBB6204309.1"/>
    </source>
</evidence>